<protein>
    <submittedName>
        <fullName evidence="1">Uncharacterized protein</fullName>
    </submittedName>
</protein>
<name>A0A3N6MDL0_NATCH</name>
<dbReference type="Proteomes" id="UP000281431">
    <property type="component" value="Unassembled WGS sequence"/>
</dbReference>
<evidence type="ECO:0000313" key="2">
    <source>
        <dbReference type="Proteomes" id="UP000281431"/>
    </source>
</evidence>
<dbReference type="EMBL" id="REFZ01000005">
    <property type="protein sequence ID" value="RQH00858.1"/>
    <property type="molecule type" value="Genomic_DNA"/>
</dbReference>
<keyword evidence="2" id="KW-1185">Reference proteome</keyword>
<accession>A0A3N6MDL0</accession>
<evidence type="ECO:0000313" key="1">
    <source>
        <dbReference type="EMBL" id="RQH00858.1"/>
    </source>
</evidence>
<proteinExistence type="predicted"/>
<organism evidence="1 2">
    <name type="scientific">Natrarchaeobius chitinivorans</name>
    <dbReference type="NCBI Taxonomy" id="1679083"/>
    <lineage>
        <taxon>Archaea</taxon>
        <taxon>Methanobacteriati</taxon>
        <taxon>Methanobacteriota</taxon>
        <taxon>Stenosarchaea group</taxon>
        <taxon>Halobacteria</taxon>
        <taxon>Halobacteriales</taxon>
        <taxon>Natrialbaceae</taxon>
        <taxon>Natrarchaeobius</taxon>
    </lineage>
</organism>
<dbReference type="AlphaFoldDB" id="A0A3N6MDL0"/>
<gene>
    <name evidence="1" type="ORF">EA472_09530</name>
</gene>
<sequence length="59" mass="6688">MLRQLVRPTSVSDRIRRGLRSIRFGSRVVRSESRSIRSSVAREGGSSVVRDVYIPSERA</sequence>
<reference evidence="1 2" key="1">
    <citation type="submission" date="2018-10" db="EMBL/GenBank/DDBJ databases">
        <title>Natrarchaeobius chitinivorans gen. nov., sp. nov., and Natrarchaeobius haloalkaliphilus sp. nov., alkaliphilic, chitin-utilizing haloarchaea from hypersaline alkaline lakes.</title>
        <authorList>
            <person name="Sorokin D.Y."/>
            <person name="Elcheninov A.G."/>
            <person name="Kostrikina N.A."/>
            <person name="Bale N.J."/>
            <person name="Sinninghe Damste J.S."/>
            <person name="Khijniak T.V."/>
            <person name="Kublanov I.V."/>
            <person name="Toshchakov S.V."/>
        </authorList>
    </citation>
    <scope>NUCLEOTIDE SEQUENCE [LARGE SCALE GENOMIC DNA]</scope>
    <source>
        <strain evidence="1 2">AArcht7</strain>
    </source>
</reference>
<comment type="caution">
    <text evidence="1">The sequence shown here is derived from an EMBL/GenBank/DDBJ whole genome shotgun (WGS) entry which is preliminary data.</text>
</comment>